<feature type="transmembrane region" description="Helical" evidence="10">
    <location>
        <begin position="29"/>
        <end position="51"/>
    </location>
</feature>
<dbReference type="InterPro" id="IPR011712">
    <property type="entry name" value="Sig_transdc_His_kin_sub3_dim/P"/>
</dbReference>
<dbReference type="GO" id="GO:0046983">
    <property type="term" value="F:protein dimerization activity"/>
    <property type="evidence" value="ECO:0007669"/>
    <property type="project" value="InterPro"/>
</dbReference>
<evidence type="ECO:0000256" key="1">
    <source>
        <dbReference type="ARBA" id="ARBA00004651"/>
    </source>
</evidence>
<dbReference type="CDD" id="cd16917">
    <property type="entry name" value="HATPase_UhpB-NarQ-NarX-like"/>
    <property type="match status" value="1"/>
</dbReference>
<dbReference type="SMART" id="SM00304">
    <property type="entry name" value="HAMP"/>
    <property type="match status" value="1"/>
</dbReference>
<dbReference type="Pfam" id="PF00672">
    <property type="entry name" value="HAMP"/>
    <property type="match status" value="1"/>
</dbReference>
<evidence type="ECO:0000256" key="5">
    <source>
        <dbReference type="ARBA" id="ARBA00022692"/>
    </source>
</evidence>
<keyword evidence="6 12" id="KW-0418">Kinase</keyword>
<keyword evidence="3" id="KW-0597">Phosphoprotein</keyword>
<dbReference type="Gene3D" id="3.30.565.10">
    <property type="entry name" value="Histidine kinase-like ATPase, C-terminal domain"/>
    <property type="match status" value="1"/>
</dbReference>
<keyword evidence="2" id="KW-1003">Cell membrane</keyword>
<dbReference type="PANTHER" id="PTHR24421">
    <property type="entry name" value="NITRATE/NITRITE SENSOR PROTEIN NARX-RELATED"/>
    <property type="match status" value="1"/>
</dbReference>
<dbReference type="InterPro" id="IPR033479">
    <property type="entry name" value="dCache_1"/>
</dbReference>
<keyword evidence="4" id="KW-0808">Transferase</keyword>
<evidence type="ECO:0000256" key="3">
    <source>
        <dbReference type="ARBA" id="ARBA00022553"/>
    </source>
</evidence>
<dbReference type="SMART" id="SM00387">
    <property type="entry name" value="HATPase_c"/>
    <property type="match status" value="1"/>
</dbReference>
<evidence type="ECO:0000256" key="9">
    <source>
        <dbReference type="ARBA" id="ARBA00023136"/>
    </source>
</evidence>
<evidence type="ECO:0000259" key="11">
    <source>
        <dbReference type="PROSITE" id="PS50885"/>
    </source>
</evidence>
<keyword evidence="5 10" id="KW-0812">Transmembrane</keyword>
<reference evidence="12" key="1">
    <citation type="submission" date="2024-06" db="EMBL/GenBank/DDBJ databases">
        <title>A Novel Isolate, Dehalogenimonas sp. Strain 4OHTPN, Dechlorinates Aromatic 4 Hydroxy chlorothalonil by a Novel Reductive Dehalogenase.</title>
        <authorList>
            <person name="Liu G."/>
        </authorList>
    </citation>
    <scope>NUCLEOTIDE SEQUENCE</scope>
    <source>
        <strain evidence="12">4OHTPN</strain>
    </source>
</reference>
<comment type="subcellular location">
    <subcellularLocation>
        <location evidence="1">Cell membrane</location>
        <topology evidence="1">Multi-pass membrane protein</topology>
    </subcellularLocation>
</comment>
<dbReference type="Gene3D" id="1.10.8.500">
    <property type="entry name" value="HAMP domain in histidine kinase"/>
    <property type="match status" value="1"/>
</dbReference>
<keyword evidence="8" id="KW-0902">Two-component regulatory system</keyword>
<dbReference type="PROSITE" id="PS50885">
    <property type="entry name" value="HAMP"/>
    <property type="match status" value="1"/>
</dbReference>
<evidence type="ECO:0000256" key="10">
    <source>
        <dbReference type="SAM" id="Phobius"/>
    </source>
</evidence>
<evidence type="ECO:0000256" key="4">
    <source>
        <dbReference type="ARBA" id="ARBA00022679"/>
    </source>
</evidence>
<evidence type="ECO:0000256" key="7">
    <source>
        <dbReference type="ARBA" id="ARBA00022989"/>
    </source>
</evidence>
<dbReference type="EMBL" id="CP159307">
    <property type="protein sequence ID" value="XCH33646.1"/>
    <property type="molecule type" value="Genomic_DNA"/>
</dbReference>
<gene>
    <name evidence="12" type="ORF">ABV300_01885</name>
</gene>
<sequence>MILEKKRSSLPDSGWVKFSLKRQLVTSSVIFWILAVSVVSLAFLGFGQSYMLQETSQRNTQIASIIGRDLNAQVAEILADARNFGRHLELLNPDVSGQVGAAVSLRLSAPQRYRSIYFYDSRGALRFYINDSVDNLFRLTNAEILARPAAPVNDSVLDAYISSRALGTFLSEVNFSPIENVPVMYLGLPLNPALGTVVLEIDLQGIWGGIQQITFGQTGFVYLVSRSGEIVAHREPALIGRPLPEELLDLIDGNEGSVEYTEAESGQVVLSAFSPVGGLTGWGVIVQQSEADAHAPIDRMAATIVALWVAMGVIGTAAIFRAVSNLTSPIVKLTEATNSIAATGKLARISASDRTDELGQLSRSFDRMIERLQATEGKLEHAAAEERNRLARDLHDAVSQTLFSTCIIAEVLPKLWAKNPEEGRRRLDEIQRLTRGALAEMRTLLFELRPQVLADADMSYLLRQLVESFNTRQPTSVDLQVSEECQLTPEVKVAFYRVAQEALNNIAKHAQANHIMIQMRCECGSAVLSVSDDGLGFDRSATRPESLGLGIMRDRARDIGADLEVKSEIGRGTVVNLKWRLPAGEEIHGGD</sequence>
<protein>
    <submittedName>
        <fullName evidence="12">Histidine kinase</fullName>
    </submittedName>
</protein>
<dbReference type="InterPro" id="IPR003594">
    <property type="entry name" value="HATPase_dom"/>
</dbReference>
<dbReference type="Pfam" id="PF02743">
    <property type="entry name" value="dCache_1"/>
    <property type="match status" value="1"/>
</dbReference>
<dbReference type="Pfam" id="PF02518">
    <property type="entry name" value="HATPase_c"/>
    <property type="match status" value="1"/>
</dbReference>
<dbReference type="PANTHER" id="PTHR24421:SF61">
    <property type="entry name" value="OXYGEN SENSOR HISTIDINE KINASE NREB"/>
    <property type="match status" value="1"/>
</dbReference>
<dbReference type="CDD" id="cd06225">
    <property type="entry name" value="HAMP"/>
    <property type="match status" value="1"/>
</dbReference>
<dbReference type="RefSeq" id="WP_353714869.1">
    <property type="nucleotide sequence ID" value="NZ_CP159307.1"/>
</dbReference>
<dbReference type="InterPro" id="IPR050482">
    <property type="entry name" value="Sensor_HK_TwoCompSys"/>
</dbReference>
<dbReference type="Gene3D" id="1.20.5.1930">
    <property type="match status" value="1"/>
</dbReference>
<proteinExistence type="predicted"/>
<feature type="domain" description="HAMP" evidence="11">
    <location>
        <begin position="324"/>
        <end position="377"/>
    </location>
</feature>
<accession>A0AAU8GB51</accession>
<evidence type="ECO:0000256" key="8">
    <source>
        <dbReference type="ARBA" id="ARBA00023012"/>
    </source>
</evidence>
<keyword evidence="9 10" id="KW-0472">Membrane</keyword>
<dbReference type="Pfam" id="PF07730">
    <property type="entry name" value="HisKA_3"/>
    <property type="match status" value="1"/>
</dbReference>
<organism evidence="12">
    <name type="scientific">Dehalogenimonas sp. 4OHTPN</name>
    <dbReference type="NCBI Taxonomy" id="3166643"/>
    <lineage>
        <taxon>Bacteria</taxon>
        <taxon>Bacillati</taxon>
        <taxon>Chloroflexota</taxon>
        <taxon>Dehalococcoidia</taxon>
        <taxon>Dehalococcoidales</taxon>
        <taxon>Dehalococcoidaceae</taxon>
        <taxon>Dehalogenimonas</taxon>
    </lineage>
</organism>
<keyword evidence="7 10" id="KW-1133">Transmembrane helix</keyword>
<dbReference type="GO" id="GO:0005886">
    <property type="term" value="C:plasma membrane"/>
    <property type="evidence" value="ECO:0007669"/>
    <property type="project" value="UniProtKB-SubCell"/>
</dbReference>
<dbReference type="GO" id="GO:0000155">
    <property type="term" value="F:phosphorelay sensor kinase activity"/>
    <property type="evidence" value="ECO:0007669"/>
    <property type="project" value="InterPro"/>
</dbReference>
<dbReference type="CDD" id="cd12912">
    <property type="entry name" value="PDC2_MCP_like"/>
    <property type="match status" value="1"/>
</dbReference>
<evidence type="ECO:0000256" key="2">
    <source>
        <dbReference type="ARBA" id="ARBA00022475"/>
    </source>
</evidence>
<dbReference type="SUPFAM" id="SSF158472">
    <property type="entry name" value="HAMP domain-like"/>
    <property type="match status" value="1"/>
</dbReference>
<dbReference type="InterPro" id="IPR036890">
    <property type="entry name" value="HATPase_C_sf"/>
</dbReference>
<dbReference type="SUPFAM" id="SSF55874">
    <property type="entry name" value="ATPase domain of HSP90 chaperone/DNA topoisomerase II/histidine kinase"/>
    <property type="match status" value="1"/>
</dbReference>
<dbReference type="Gene3D" id="3.30.450.20">
    <property type="entry name" value="PAS domain"/>
    <property type="match status" value="1"/>
</dbReference>
<evidence type="ECO:0000313" key="12">
    <source>
        <dbReference type="EMBL" id="XCH33646.1"/>
    </source>
</evidence>
<name>A0AAU8GB51_9CHLR</name>
<evidence type="ECO:0000256" key="6">
    <source>
        <dbReference type="ARBA" id="ARBA00022777"/>
    </source>
</evidence>
<dbReference type="InterPro" id="IPR003660">
    <property type="entry name" value="HAMP_dom"/>
</dbReference>
<dbReference type="AlphaFoldDB" id="A0AAU8GB51"/>